<dbReference type="Gene3D" id="3.30.200.20">
    <property type="entry name" value="Phosphorylase Kinase, domain 1"/>
    <property type="match status" value="1"/>
</dbReference>
<dbReference type="Proteomes" id="UP000623129">
    <property type="component" value="Unassembled WGS sequence"/>
</dbReference>
<keyword evidence="2" id="KW-0067">ATP-binding</keyword>
<dbReference type="OrthoDB" id="248923at2759"/>
<evidence type="ECO:0000256" key="2">
    <source>
        <dbReference type="PROSITE-ProRule" id="PRU10141"/>
    </source>
</evidence>
<dbReference type="InterPro" id="IPR017441">
    <property type="entry name" value="Protein_kinase_ATP_BS"/>
</dbReference>
<feature type="binding site" evidence="2">
    <location>
        <position position="42"/>
    </location>
    <ligand>
        <name>ATP</name>
        <dbReference type="ChEBI" id="CHEBI:30616"/>
    </ligand>
</feature>
<dbReference type="AlphaFoldDB" id="A0A833RG20"/>
<dbReference type="SUPFAM" id="SSF56112">
    <property type="entry name" value="Protein kinase-like (PK-like)"/>
    <property type="match status" value="1"/>
</dbReference>
<keyword evidence="4" id="KW-0808">Transferase</keyword>
<dbReference type="InterPro" id="IPR047173">
    <property type="entry name" value="STRAD_A/B-like"/>
</dbReference>
<dbReference type="PRINTS" id="PR00109">
    <property type="entry name" value="TYRKINASE"/>
</dbReference>
<dbReference type="GO" id="GO:0005524">
    <property type="term" value="F:ATP binding"/>
    <property type="evidence" value="ECO:0007669"/>
    <property type="project" value="UniProtKB-UniRule"/>
</dbReference>
<sequence>MMKKKYPNRAEEYQLLELIGDGATALVHRALCVPFDEIVAIKIVDLEGSNGDLNKFSQEAKTMILIDHPNLLSSHCSFVVGQDLWVVMPFMAGGSCHHIMKSAYPLGFTETFIATVLRDTLRGLDYLHQNGHIHRDVKAGNILVDANLGVKLADFGSSAFLFDSGDNKKTRKTFVGTPSWMAPEVIQQSDYDYKADIWSFGITALELAYGHSPFKSQSPYQILIDTLTREPPSLHNTKEKKFSRDFKQVIAMCLLKDPSERPSALKLLKHSFFKHAKSHSRIIKDVLDKLPSLVDRFHSLKDKGTEIVCQMEQLIEQEEKSKTEYRRGVSNWNFDIHELKAQASQEDNEELTAFLRSLFELDTVHEDGDHTSDAPNNILLPENGVVLPNYTNGSSEYHAPVTKRGDDLGQHSKGVNLNLVKADLATDAPMDHVIRANGVKKKHASSEGRVLGQKGRFTVISDNLESD</sequence>
<organism evidence="4 5">
    <name type="scientific">Carex littledalei</name>
    <dbReference type="NCBI Taxonomy" id="544730"/>
    <lineage>
        <taxon>Eukaryota</taxon>
        <taxon>Viridiplantae</taxon>
        <taxon>Streptophyta</taxon>
        <taxon>Embryophyta</taxon>
        <taxon>Tracheophyta</taxon>
        <taxon>Spermatophyta</taxon>
        <taxon>Magnoliopsida</taxon>
        <taxon>Liliopsida</taxon>
        <taxon>Poales</taxon>
        <taxon>Cyperaceae</taxon>
        <taxon>Cyperoideae</taxon>
        <taxon>Cariceae</taxon>
        <taxon>Carex</taxon>
        <taxon>Carex subgen. Euthyceras</taxon>
    </lineage>
</organism>
<keyword evidence="5" id="KW-1185">Reference proteome</keyword>
<dbReference type="PANTHER" id="PTHR48014:SF30">
    <property type="entry name" value="OS02G0179000 PROTEIN"/>
    <property type="match status" value="1"/>
</dbReference>
<evidence type="ECO:0000259" key="3">
    <source>
        <dbReference type="PROSITE" id="PS50011"/>
    </source>
</evidence>
<keyword evidence="4" id="KW-0418">Kinase</keyword>
<dbReference type="Pfam" id="PF00069">
    <property type="entry name" value="Pkinase"/>
    <property type="match status" value="1"/>
</dbReference>
<dbReference type="PANTHER" id="PTHR48014">
    <property type="entry name" value="SERINE/THREONINE-PROTEIN KINASE FRAY2"/>
    <property type="match status" value="1"/>
</dbReference>
<dbReference type="InterPro" id="IPR000719">
    <property type="entry name" value="Prot_kinase_dom"/>
</dbReference>
<dbReference type="EMBL" id="SWLB01000008">
    <property type="protein sequence ID" value="KAF3335361.1"/>
    <property type="molecule type" value="Genomic_DNA"/>
</dbReference>
<accession>A0A833RG20</accession>
<dbReference type="GO" id="GO:0043539">
    <property type="term" value="F:protein serine/threonine kinase activator activity"/>
    <property type="evidence" value="ECO:0007669"/>
    <property type="project" value="InterPro"/>
</dbReference>
<dbReference type="Gene3D" id="1.10.510.10">
    <property type="entry name" value="Transferase(Phosphotransferase) domain 1"/>
    <property type="match status" value="1"/>
</dbReference>
<name>A0A833RG20_9POAL</name>
<comment type="caution">
    <text evidence="4">The sequence shown here is derived from an EMBL/GenBank/DDBJ whole genome shotgun (WGS) entry which is preliminary data.</text>
</comment>
<dbReference type="GO" id="GO:0004672">
    <property type="term" value="F:protein kinase activity"/>
    <property type="evidence" value="ECO:0007669"/>
    <property type="project" value="InterPro"/>
</dbReference>
<protein>
    <submittedName>
        <fullName evidence="4">Serine/threonine-protein kinase</fullName>
    </submittedName>
</protein>
<gene>
    <name evidence="4" type="ORF">FCM35_KLT19868</name>
</gene>
<dbReference type="InterPro" id="IPR011009">
    <property type="entry name" value="Kinase-like_dom_sf"/>
</dbReference>
<dbReference type="InterPro" id="IPR001245">
    <property type="entry name" value="Ser-Thr/Tyr_kinase_cat_dom"/>
</dbReference>
<keyword evidence="2" id="KW-0547">Nucleotide-binding</keyword>
<evidence type="ECO:0000256" key="1">
    <source>
        <dbReference type="ARBA" id="ARBA00008874"/>
    </source>
</evidence>
<evidence type="ECO:0000313" key="5">
    <source>
        <dbReference type="Proteomes" id="UP000623129"/>
    </source>
</evidence>
<dbReference type="SMART" id="SM00220">
    <property type="entry name" value="S_TKc"/>
    <property type="match status" value="1"/>
</dbReference>
<proteinExistence type="inferred from homology"/>
<comment type="similarity">
    <text evidence="1">Belongs to the protein kinase superfamily. STE Ser/Thr protein kinase family. STE20 subfamily.</text>
</comment>
<dbReference type="PROSITE" id="PS50011">
    <property type="entry name" value="PROTEIN_KINASE_DOM"/>
    <property type="match status" value="1"/>
</dbReference>
<dbReference type="FunFam" id="3.30.200.20:FF:000099">
    <property type="entry name" value="Serine/threonine-protein kinase BLUS1"/>
    <property type="match status" value="1"/>
</dbReference>
<evidence type="ECO:0000313" key="4">
    <source>
        <dbReference type="EMBL" id="KAF3335361.1"/>
    </source>
</evidence>
<reference evidence="4" key="1">
    <citation type="submission" date="2020-01" db="EMBL/GenBank/DDBJ databases">
        <title>Genome sequence of Kobresia littledalei, the first chromosome-level genome in the family Cyperaceae.</title>
        <authorList>
            <person name="Qu G."/>
        </authorList>
    </citation>
    <scope>NUCLEOTIDE SEQUENCE</scope>
    <source>
        <strain evidence="4">C.B.Clarke</strain>
        <tissue evidence="4">Leaf</tissue>
    </source>
</reference>
<feature type="domain" description="Protein kinase" evidence="3">
    <location>
        <begin position="13"/>
        <end position="273"/>
    </location>
</feature>
<dbReference type="PROSITE" id="PS00107">
    <property type="entry name" value="PROTEIN_KINASE_ATP"/>
    <property type="match status" value="1"/>
</dbReference>